<keyword evidence="1" id="KW-0812">Transmembrane</keyword>
<dbReference type="Proteomes" id="UP000030121">
    <property type="component" value="Unassembled WGS sequence"/>
</dbReference>
<proteinExistence type="predicted"/>
<feature type="transmembrane region" description="Helical" evidence="1">
    <location>
        <begin position="7"/>
        <end position="24"/>
    </location>
</feature>
<evidence type="ECO:0008006" key="4">
    <source>
        <dbReference type="Google" id="ProtNLM"/>
    </source>
</evidence>
<dbReference type="RefSeq" id="WP_026981077.1">
    <property type="nucleotide sequence ID" value="NZ_JRLW01000003.1"/>
</dbReference>
<keyword evidence="1" id="KW-1133">Transmembrane helix</keyword>
<name>A0A0A2MCV0_9FLAO</name>
<protein>
    <recommendedName>
        <fullName evidence="4">DUF4350 domain-containing protein</fullName>
    </recommendedName>
</protein>
<feature type="transmembrane region" description="Helical" evidence="1">
    <location>
        <begin position="268"/>
        <end position="285"/>
    </location>
</feature>
<accession>A0A0A2MCV0</accession>
<comment type="caution">
    <text evidence="2">The sequence shown here is derived from an EMBL/GenBank/DDBJ whole genome shotgun (WGS) entry which is preliminary data.</text>
</comment>
<keyword evidence="3" id="KW-1185">Reference proteome</keyword>
<dbReference type="OrthoDB" id="1111222at2"/>
<dbReference type="STRING" id="1121899.GCA_000430025_00031"/>
<evidence type="ECO:0000313" key="2">
    <source>
        <dbReference type="EMBL" id="KGO90094.1"/>
    </source>
</evidence>
<sequence>MNKTLKIYIAILVLIIVGIIFLDANRPKPINWTPTYAVQDKIPFGMYVLDKEMKHLFPGEKIERFGTTPYEYFLDKYNYEDSTYTVKGNVLIISETNQLDKSSLDELIWFTQHGNSVFLSMKDFPQALQDSLGFEFSNQFYMGDSMHFTLTDKALKGKKYVFEKGYSLSYFNKIDTLTTTVLGHQEMDTVKNVNFIKVPYGRGHFYLHTQPAAFSNYYLLKKNNPEYAANLLSYIPKGNLFWQAKSYSDDNISGSPMRYILSQPALKWAWYLSLIALFVFMIFNAKRRQRIIPVKVPLQNTTVDFTKTIGNLYLQEGNHHTIIDKKIIYFLEKIRTDYLIDTFNLDETFVNRLHQKTGKDKTDIENVVRLIKRHRNHLDSSEKDVIEISKAIEKIAQK</sequence>
<gene>
    <name evidence="2" type="ORF">Q764_03230</name>
</gene>
<evidence type="ECO:0000313" key="3">
    <source>
        <dbReference type="Proteomes" id="UP000030121"/>
    </source>
</evidence>
<dbReference type="EMBL" id="JRLW01000003">
    <property type="protein sequence ID" value="KGO90094.1"/>
    <property type="molecule type" value="Genomic_DNA"/>
</dbReference>
<organism evidence="2 3">
    <name type="scientific">Flavobacterium suncheonense GH29-5 = DSM 17707</name>
    <dbReference type="NCBI Taxonomy" id="1121899"/>
    <lineage>
        <taxon>Bacteria</taxon>
        <taxon>Pseudomonadati</taxon>
        <taxon>Bacteroidota</taxon>
        <taxon>Flavobacteriia</taxon>
        <taxon>Flavobacteriales</taxon>
        <taxon>Flavobacteriaceae</taxon>
        <taxon>Flavobacterium</taxon>
    </lineage>
</organism>
<reference evidence="2 3" key="1">
    <citation type="submission" date="2013-09" db="EMBL/GenBank/DDBJ databases">
        <authorList>
            <person name="Zeng Z."/>
            <person name="Chen C."/>
        </authorList>
    </citation>
    <scope>NUCLEOTIDE SEQUENCE [LARGE SCALE GENOMIC DNA]</scope>
    <source>
        <strain evidence="2 3">GH29-5</strain>
    </source>
</reference>
<keyword evidence="1" id="KW-0472">Membrane</keyword>
<dbReference type="eggNOG" id="ENOG502Z8TX">
    <property type="taxonomic scope" value="Bacteria"/>
</dbReference>
<evidence type="ECO:0000256" key="1">
    <source>
        <dbReference type="SAM" id="Phobius"/>
    </source>
</evidence>
<dbReference type="AlphaFoldDB" id="A0A0A2MCV0"/>